<dbReference type="Pfam" id="PF21641">
    <property type="entry name" value="NarE"/>
    <property type="match status" value="1"/>
</dbReference>
<reference evidence="1 2" key="1">
    <citation type="submission" date="2019-01" db="EMBL/GenBank/DDBJ databases">
        <title>Genome sequences of marine Pseudoalteromonas species.</title>
        <authorList>
            <person name="Boraston A.B."/>
            <person name="Hehemann J.-H."/>
            <person name="Vickers C.J."/>
            <person name="Salama-Alber O."/>
            <person name="Abe K."/>
            <person name="Hettle A.J."/>
        </authorList>
    </citation>
    <scope>NUCLEOTIDE SEQUENCE [LARGE SCALE GENOMIC DNA]</scope>
    <source>
        <strain evidence="1 2">PS47</strain>
    </source>
</reference>
<protein>
    <recommendedName>
        <fullName evidence="3">NAD(+)--protein-arginine ADP-ribosyltransferase</fullName>
    </recommendedName>
</protein>
<dbReference type="RefSeq" id="WP_149605707.1">
    <property type="nucleotide sequence ID" value="NZ_SEUJ01000065.1"/>
</dbReference>
<name>A0ABQ6RJ77_9GAMM</name>
<organism evidence="1 2">
    <name type="scientific">Pseudoalteromonas fuliginea</name>
    <dbReference type="NCBI Taxonomy" id="1872678"/>
    <lineage>
        <taxon>Bacteria</taxon>
        <taxon>Pseudomonadati</taxon>
        <taxon>Pseudomonadota</taxon>
        <taxon>Gammaproteobacteria</taxon>
        <taxon>Alteromonadales</taxon>
        <taxon>Pseudoalteromonadaceae</taxon>
        <taxon>Pseudoalteromonas</taxon>
    </lineage>
</organism>
<evidence type="ECO:0000313" key="2">
    <source>
        <dbReference type="Proteomes" id="UP000322915"/>
    </source>
</evidence>
<evidence type="ECO:0008006" key="3">
    <source>
        <dbReference type="Google" id="ProtNLM"/>
    </source>
</evidence>
<gene>
    <name evidence="1" type="ORF">EU509_07700</name>
</gene>
<dbReference type="EMBL" id="SEUJ01000065">
    <property type="protein sequence ID" value="KAA1158187.1"/>
    <property type="molecule type" value="Genomic_DNA"/>
</dbReference>
<sequence length="144" mass="15765">MFLYRGVTSELDSLCKGQLIPKGKQNTAIPELGEVGVECGAGYELGYSEGNGLRAHQIDSNMKKLSFVSTSKSIEIAKIFATKSGICNGYIYKLDSSLFEQFDVVAEELESPIYPDEHEVSIRTNENGTIPEGVIVDKFTVDCT</sequence>
<accession>A0ABQ6RJ77</accession>
<dbReference type="InterPro" id="IPR049061">
    <property type="entry name" value="NarE-like"/>
</dbReference>
<keyword evidence="2" id="KW-1185">Reference proteome</keyword>
<comment type="caution">
    <text evidence="1">The sequence shown here is derived from an EMBL/GenBank/DDBJ whole genome shotgun (WGS) entry which is preliminary data.</text>
</comment>
<proteinExistence type="predicted"/>
<dbReference type="Proteomes" id="UP000322915">
    <property type="component" value="Unassembled WGS sequence"/>
</dbReference>
<evidence type="ECO:0000313" key="1">
    <source>
        <dbReference type="EMBL" id="KAA1158187.1"/>
    </source>
</evidence>
<dbReference type="SUPFAM" id="SSF56399">
    <property type="entry name" value="ADP-ribosylation"/>
    <property type="match status" value="1"/>
</dbReference>